<organism evidence="6 7">
    <name type="scientific">Hasllibacter halocynthiae</name>
    <dbReference type="NCBI Taxonomy" id="595589"/>
    <lineage>
        <taxon>Bacteria</taxon>
        <taxon>Pseudomonadati</taxon>
        <taxon>Pseudomonadota</taxon>
        <taxon>Alphaproteobacteria</taxon>
        <taxon>Rhodobacterales</taxon>
        <taxon>Roseobacteraceae</taxon>
        <taxon>Hasllibacter</taxon>
    </lineage>
</organism>
<dbReference type="PANTHER" id="PTHR44196">
    <property type="entry name" value="DEHYDROGENASE/REDUCTASE SDR FAMILY MEMBER 7B"/>
    <property type="match status" value="1"/>
</dbReference>
<gene>
    <name evidence="6" type="ORF">BCF33_2335</name>
</gene>
<dbReference type="PANTHER" id="PTHR44196:SF1">
    <property type="entry name" value="DEHYDROGENASE_REDUCTASE SDR FAMILY MEMBER 7B"/>
    <property type="match status" value="1"/>
</dbReference>
<dbReference type="InterPro" id="IPR020904">
    <property type="entry name" value="Sc_DH/Rdtase_CS"/>
</dbReference>
<dbReference type="RefSeq" id="WP_106161056.1">
    <property type="nucleotide sequence ID" value="NZ_PVTT01000002.1"/>
</dbReference>
<protein>
    <submittedName>
        <fullName evidence="6">NADP-dependent 3-hydroxy acid dehydrogenase YdfG</fullName>
    </submittedName>
</protein>
<sequence length="342" mass="36451">MPDLKPLSEQTILLTGATSGIGLASARRLAAEGARLILVARGAEDLEALAEELGRDRALPHPCDVADRDALRAAARAGLDRWGRIDTWINDAGVAIYGTVEEVPLDEQRSLFETNYWGALHGMLEAVRLHREGLCAKIVTVGSQLSDRAMILQGPYSASKHALKAITDALRMECAEAGLDLSITLIKPGSVDTPYMEHARSHVDAAGTTNPPRVYAPEVVADAIAHACTHDARDLDVGGAGWLTAKAGRLAPRLADLGMELMGRAAQTTDRPPRAGMRDNLRGTARGMEERSNQPGPPPREVSTLLMAQKHPAAAFAVLGMGALALAALAGRRRGRPNRRDA</sequence>
<name>A0A2T0X3D9_9RHOB</name>
<reference evidence="6 7" key="1">
    <citation type="submission" date="2018-03" db="EMBL/GenBank/DDBJ databases">
        <title>Genomic Encyclopedia of Archaeal and Bacterial Type Strains, Phase II (KMG-II): from individual species to whole genera.</title>
        <authorList>
            <person name="Goeker M."/>
        </authorList>
    </citation>
    <scope>NUCLEOTIDE SEQUENCE [LARGE SCALE GENOMIC DNA]</scope>
    <source>
        <strain evidence="6 7">DSM 29318</strain>
    </source>
</reference>
<keyword evidence="7" id="KW-1185">Reference proteome</keyword>
<dbReference type="GO" id="GO:0016020">
    <property type="term" value="C:membrane"/>
    <property type="evidence" value="ECO:0007669"/>
    <property type="project" value="TreeGrafter"/>
</dbReference>
<comment type="caution">
    <text evidence="6">The sequence shown here is derived from an EMBL/GenBank/DDBJ whole genome shotgun (WGS) entry which is preliminary data.</text>
</comment>
<dbReference type="SUPFAM" id="SSF51735">
    <property type="entry name" value="NAD(P)-binding Rossmann-fold domains"/>
    <property type="match status" value="1"/>
</dbReference>
<dbReference type="AlphaFoldDB" id="A0A2T0X3D9"/>
<dbReference type="PROSITE" id="PS00061">
    <property type="entry name" value="ADH_SHORT"/>
    <property type="match status" value="1"/>
</dbReference>
<dbReference type="GO" id="GO:0016491">
    <property type="term" value="F:oxidoreductase activity"/>
    <property type="evidence" value="ECO:0007669"/>
    <property type="project" value="UniProtKB-KW"/>
</dbReference>
<dbReference type="NCBIfam" id="NF005495">
    <property type="entry name" value="PRK07109.1"/>
    <property type="match status" value="1"/>
</dbReference>
<comment type="similarity">
    <text evidence="1 3">Belongs to the short-chain dehydrogenases/reductases (SDR) family.</text>
</comment>
<evidence type="ECO:0000313" key="6">
    <source>
        <dbReference type="EMBL" id="PRY93466.1"/>
    </source>
</evidence>
<evidence type="ECO:0000313" key="7">
    <source>
        <dbReference type="Proteomes" id="UP000238801"/>
    </source>
</evidence>
<dbReference type="Proteomes" id="UP000238801">
    <property type="component" value="Unassembled WGS sequence"/>
</dbReference>
<keyword evidence="5" id="KW-1133">Transmembrane helix</keyword>
<accession>A0A2T0X3D9</accession>
<dbReference type="PRINTS" id="PR00081">
    <property type="entry name" value="GDHRDH"/>
</dbReference>
<proteinExistence type="inferred from homology"/>
<dbReference type="OrthoDB" id="9781689at2"/>
<evidence type="ECO:0000256" key="5">
    <source>
        <dbReference type="SAM" id="Phobius"/>
    </source>
</evidence>
<feature type="transmembrane region" description="Helical" evidence="5">
    <location>
        <begin position="313"/>
        <end position="331"/>
    </location>
</feature>
<keyword evidence="5" id="KW-0812">Transmembrane</keyword>
<evidence type="ECO:0000256" key="4">
    <source>
        <dbReference type="SAM" id="MobiDB-lite"/>
    </source>
</evidence>
<dbReference type="EMBL" id="PVTT01000002">
    <property type="protein sequence ID" value="PRY93466.1"/>
    <property type="molecule type" value="Genomic_DNA"/>
</dbReference>
<evidence type="ECO:0000256" key="2">
    <source>
        <dbReference type="ARBA" id="ARBA00023002"/>
    </source>
</evidence>
<evidence type="ECO:0000256" key="1">
    <source>
        <dbReference type="ARBA" id="ARBA00006484"/>
    </source>
</evidence>
<dbReference type="Pfam" id="PF00106">
    <property type="entry name" value="adh_short"/>
    <property type="match status" value="1"/>
</dbReference>
<dbReference type="InterPro" id="IPR002347">
    <property type="entry name" value="SDR_fam"/>
</dbReference>
<dbReference type="Gene3D" id="3.40.50.720">
    <property type="entry name" value="NAD(P)-binding Rossmann-like Domain"/>
    <property type="match status" value="1"/>
</dbReference>
<evidence type="ECO:0000256" key="3">
    <source>
        <dbReference type="RuleBase" id="RU000363"/>
    </source>
</evidence>
<feature type="region of interest" description="Disordered" evidence="4">
    <location>
        <begin position="265"/>
        <end position="301"/>
    </location>
</feature>
<dbReference type="InterPro" id="IPR036291">
    <property type="entry name" value="NAD(P)-bd_dom_sf"/>
</dbReference>
<keyword evidence="5" id="KW-0472">Membrane</keyword>
<feature type="compositionally biased region" description="Basic and acidic residues" evidence="4">
    <location>
        <begin position="271"/>
        <end position="292"/>
    </location>
</feature>
<keyword evidence="2" id="KW-0560">Oxidoreductase</keyword>
<dbReference type="PRINTS" id="PR00080">
    <property type="entry name" value="SDRFAMILY"/>
</dbReference>